<dbReference type="InterPro" id="IPR036388">
    <property type="entry name" value="WH-like_DNA-bd_sf"/>
</dbReference>
<dbReference type="RefSeq" id="WP_141004431.1">
    <property type="nucleotide sequence ID" value="NZ_BAAAOR010000037.1"/>
</dbReference>
<keyword evidence="3" id="KW-0731">Sigma factor</keyword>
<dbReference type="SUPFAM" id="SSF88946">
    <property type="entry name" value="Sigma2 domain of RNA polymerase sigma factors"/>
    <property type="match status" value="1"/>
</dbReference>
<dbReference type="PANTHER" id="PTHR43133">
    <property type="entry name" value="RNA POLYMERASE ECF-TYPE SIGMA FACTO"/>
    <property type="match status" value="1"/>
</dbReference>
<evidence type="ECO:0000259" key="7">
    <source>
        <dbReference type="Pfam" id="PF04542"/>
    </source>
</evidence>
<dbReference type="SUPFAM" id="SSF88659">
    <property type="entry name" value="Sigma3 and sigma4 domains of RNA polymerase sigma factors"/>
    <property type="match status" value="1"/>
</dbReference>
<proteinExistence type="inferred from homology"/>
<evidence type="ECO:0000256" key="5">
    <source>
        <dbReference type="ARBA" id="ARBA00023163"/>
    </source>
</evidence>
<dbReference type="InterPro" id="IPR039425">
    <property type="entry name" value="RNA_pol_sigma-70-like"/>
</dbReference>
<evidence type="ECO:0000256" key="4">
    <source>
        <dbReference type="ARBA" id="ARBA00023125"/>
    </source>
</evidence>
<evidence type="ECO:0000259" key="8">
    <source>
        <dbReference type="Pfam" id="PF08281"/>
    </source>
</evidence>
<dbReference type="Gene3D" id="1.10.1740.10">
    <property type="match status" value="1"/>
</dbReference>
<keyword evidence="10" id="KW-1185">Reference proteome</keyword>
<dbReference type="PANTHER" id="PTHR43133:SF8">
    <property type="entry name" value="RNA POLYMERASE SIGMA FACTOR HI_1459-RELATED"/>
    <property type="match status" value="1"/>
</dbReference>
<protein>
    <submittedName>
        <fullName evidence="9">Sigma-70 family RNA polymerase sigma factor</fullName>
    </submittedName>
</protein>
<feature type="region of interest" description="Disordered" evidence="6">
    <location>
        <begin position="179"/>
        <end position="199"/>
    </location>
</feature>
<comment type="caution">
    <text evidence="9">The sequence shown here is derived from an EMBL/GenBank/DDBJ whole genome shotgun (WGS) entry which is preliminary data.</text>
</comment>
<dbReference type="InterPro" id="IPR014284">
    <property type="entry name" value="RNA_pol_sigma-70_dom"/>
</dbReference>
<dbReference type="InterPro" id="IPR007627">
    <property type="entry name" value="RNA_pol_sigma70_r2"/>
</dbReference>
<keyword evidence="5" id="KW-0804">Transcription</keyword>
<dbReference type="InterPro" id="IPR013324">
    <property type="entry name" value="RNA_pol_sigma_r3/r4-like"/>
</dbReference>
<evidence type="ECO:0000256" key="1">
    <source>
        <dbReference type="ARBA" id="ARBA00010641"/>
    </source>
</evidence>
<keyword evidence="4" id="KW-0238">DNA-binding</keyword>
<organism evidence="9 10">
    <name type="scientific">Nocardioides humi</name>
    <dbReference type="NCBI Taxonomy" id="449461"/>
    <lineage>
        <taxon>Bacteria</taxon>
        <taxon>Bacillati</taxon>
        <taxon>Actinomycetota</taxon>
        <taxon>Actinomycetes</taxon>
        <taxon>Propionibacteriales</taxon>
        <taxon>Nocardioidaceae</taxon>
        <taxon>Nocardioides</taxon>
    </lineage>
</organism>
<gene>
    <name evidence="9" type="ORF">GCM10009788_48670</name>
</gene>
<evidence type="ECO:0000313" key="9">
    <source>
        <dbReference type="EMBL" id="GAA1540097.1"/>
    </source>
</evidence>
<dbReference type="InterPro" id="IPR013249">
    <property type="entry name" value="RNA_pol_sigma70_r4_t2"/>
</dbReference>
<dbReference type="Gene3D" id="1.10.10.10">
    <property type="entry name" value="Winged helix-like DNA-binding domain superfamily/Winged helix DNA-binding domain"/>
    <property type="match status" value="1"/>
</dbReference>
<sequence length="199" mass="22100">MNQQRADDPDDVRRIGHDPDVFEAFYRTHLDTVQRFVARRVADPHLAADLTADVFVAAVDAAAGYRPDRGNPAAWLTGVARNVVAAEFRRQGRQRAAVRKIAGRRLLDPDSVARIEERIDAERETRQLYDALQALRPRDRALMELVAVEGLSVTDAAAVLGVKPATARVRLHRSRRLVQSHLRSPHPAVEAALSPEVPS</sequence>
<accession>A0ABN2BI42</accession>
<feature type="domain" description="RNA polymerase sigma-70 region 2" evidence="7">
    <location>
        <begin position="25"/>
        <end position="93"/>
    </location>
</feature>
<evidence type="ECO:0000256" key="6">
    <source>
        <dbReference type="SAM" id="MobiDB-lite"/>
    </source>
</evidence>
<dbReference type="EMBL" id="BAAAOR010000037">
    <property type="protein sequence ID" value="GAA1540097.1"/>
    <property type="molecule type" value="Genomic_DNA"/>
</dbReference>
<evidence type="ECO:0000256" key="3">
    <source>
        <dbReference type="ARBA" id="ARBA00023082"/>
    </source>
</evidence>
<dbReference type="InterPro" id="IPR013325">
    <property type="entry name" value="RNA_pol_sigma_r2"/>
</dbReference>
<dbReference type="Pfam" id="PF04542">
    <property type="entry name" value="Sigma70_r2"/>
    <property type="match status" value="1"/>
</dbReference>
<comment type="similarity">
    <text evidence="1">Belongs to the sigma-70 factor family. ECF subfamily.</text>
</comment>
<reference evidence="9 10" key="1">
    <citation type="journal article" date="2019" name="Int. J. Syst. Evol. Microbiol.">
        <title>The Global Catalogue of Microorganisms (GCM) 10K type strain sequencing project: providing services to taxonomists for standard genome sequencing and annotation.</title>
        <authorList>
            <consortium name="The Broad Institute Genomics Platform"/>
            <consortium name="The Broad Institute Genome Sequencing Center for Infectious Disease"/>
            <person name="Wu L."/>
            <person name="Ma J."/>
        </authorList>
    </citation>
    <scope>NUCLEOTIDE SEQUENCE [LARGE SCALE GENOMIC DNA]</scope>
    <source>
        <strain evidence="9 10">JCM 14942</strain>
    </source>
</reference>
<dbReference type="Pfam" id="PF08281">
    <property type="entry name" value="Sigma70_r4_2"/>
    <property type="match status" value="1"/>
</dbReference>
<dbReference type="NCBIfam" id="TIGR02937">
    <property type="entry name" value="sigma70-ECF"/>
    <property type="match status" value="1"/>
</dbReference>
<dbReference type="Proteomes" id="UP001500842">
    <property type="component" value="Unassembled WGS sequence"/>
</dbReference>
<evidence type="ECO:0000313" key="10">
    <source>
        <dbReference type="Proteomes" id="UP001500842"/>
    </source>
</evidence>
<feature type="domain" description="RNA polymerase sigma factor 70 region 4 type 2" evidence="8">
    <location>
        <begin position="126"/>
        <end position="176"/>
    </location>
</feature>
<keyword evidence="2" id="KW-0805">Transcription regulation</keyword>
<name>A0ABN2BI42_9ACTN</name>
<evidence type="ECO:0000256" key="2">
    <source>
        <dbReference type="ARBA" id="ARBA00023015"/>
    </source>
</evidence>